<dbReference type="InterPro" id="IPR042861">
    <property type="entry name" value="TEX11"/>
</dbReference>
<dbReference type="Proteomes" id="UP001519460">
    <property type="component" value="Unassembled WGS sequence"/>
</dbReference>
<dbReference type="PANTHER" id="PTHR47083:SF1">
    <property type="entry name" value="TESTIS-EXPRESSED PROTEIN 11"/>
    <property type="match status" value="1"/>
</dbReference>
<protein>
    <submittedName>
        <fullName evidence="2">Uncharacterized protein</fullName>
    </submittedName>
</protein>
<sequence length="228" mass="25907">MIRQCRFTESKEPAQILVLLYEFEALTKLGDARAESVLERALVLPNPEPKLFESFAALAVEHPAHQPRLSMRALKVAIHTHLQAEEPDFTKCSKAIHSLIQQSLSCNEDEAFTYFKEMADILDKRAQGKYPRMEIVWLMTKAWNTGIRHFCCGSYTEAEKWCAMSMHLLPHMDSLRDTYEEQMMSVYADILDGIEKHRSSRGLEDVSLPSALSRFVGVGPSSVGKEQT</sequence>
<evidence type="ECO:0000256" key="1">
    <source>
        <dbReference type="ARBA" id="ARBA00023254"/>
    </source>
</evidence>
<dbReference type="Pfam" id="PF08631">
    <property type="entry name" value="SPO22"/>
    <property type="match status" value="1"/>
</dbReference>
<reference evidence="2 3" key="1">
    <citation type="journal article" date="2023" name="Sci. Data">
        <title>Genome assembly of the Korean intertidal mud-creeper Batillaria attramentaria.</title>
        <authorList>
            <person name="Patra A.K."/>
            <person name="Ho P.T."/>
            <person name="Jun S."/>
            <person name="Lee S.J."/>
            <person name="Kim Y."/>
            <person name="Won Y.J."/>
        </authorList>
    </citation>
    <scope>NUCLEOTIDE SEQUENCE [LARGE SCALE GENOMIC DNA]</scope>
    <source>
        <strain evidence="2">Wonlab-2016</strain>
    </source>
</reference>
<keyword evidence="1" id="KW-0469">Meiosis</keyword>
<proteinExistence type="predicted"/>
<evidence type="ECO:0000313" key="3">
    <source>
        <dbReference type="Proteomes" id="UP001519460"/>
    </source>
</evidence>
<feature type="non-terminal residue" evidence="2">
    <location>
        <position position="228"/>
    </location>
</feature>
<comment type="caution">
    <text evidence="2">The sequence shown here is derived from an EMBL/GenBank/DDBJ whole genome shotgun (WGS) entry which is preliminary data.</text>
</comment>
<gene>
    <name evidence="2" type="ORF">BaRGS_00014260</name>
</gene>
<name>A0ABD0L661_9CAEN</name>
<dbReference type="InterPro" id="IPR013940">
    <property type="entry name" value="Spo22/ZIP4/TEX11"/>
</dbReference>
<dbReference type="AlphaFoldDB" id="A0ABD0L661"/>
<dbReference type="EMBL" id="JACVVK020000082">
    <property type="protein sequence ID" value="KAK7494607.1"/>
    <property type="molecule type" value="Genomic_DNA"/>
</dbReference>
<accession>A0ABD0L661</accession>
<evidence type="ECO:0000313" key="2">
    <source>
        <dbReference type="EMBL" id="KAK7494607.1"/>
    </source>
</evidence>
<organism evidence="2 3">
    <name type="scientific">Batillaria attramentaria</name>
    <dbReference type="NCBI Taxonomy" id="370345"/>
    <lineage>
        <taxon>Eukaryota</taxon>
        <taxon>Metazoa</taxon>
        <taxon>Spiralia</taxon>
        <taxon>Lophotrochozoa</taxon>
        <taxon>Mollusca</taxon>
        <taxon>Gastropoda</taxon>
        <taxon>Caenogastropoda</taxon>
        <taxon>Sorbeoconcha</taxon>
        <taxon>Cerithioidea</taxon>
        <taxon>Batillariidae</taxon>
        <taxon>Batillaria</taxon>
    </lineage>
</organism>
<dbReference type="PANTHER" id="PTHR47083">
    <property type="entry name" value="TESTIS-EXPRESSED PROTEIN 11"/>
    <property type="match status" value="1"/>
</dbReference>
<keyword evidence="3" id="KW-1185">Reference proteome</keyword>
<dbReference type="GO" id="GO:0051321">
    <property type="term" value="P:meiotic cell cycle"/>
    <property type="evidence" value="ECO:0007669"/>
    <property type="project" value="UniProtKB-KW"/>
</dbReference>